<evidence type="ECO:0000313" key="2">
    <source>
        <dbReference type="Proteomes" id="UP000185192"/>
    </source>
</evidence>
<reference evidence="2" key="1">
    <citation type="submission" date="2016-11" db="EMBL/GenBank/DDBJ databases">
        <authorList>
            <person name="Varghese N."/>
            <person name="Submissions S."/>
        </authorList>
    </citation>
    <scope>NUCLEOTIDE SEQUENCE [LARGE SCALE GENOMIC DNA]</scope>
    <source>
        <strain evidence="2">DSM 22363</strain>
    </source>
</reference>
<dbReference type="EMBL" id="FSQW01000001">
    <property type="protein sequence ID" value="SIN59727.1"/>
    <property type="molecule type" value="Genomic_DNA"/>
</dbReference>
<keyword evidence="2" id="KW-1185">Reference proteome</keyword>
<proteinExistence type="predicted"/>
<protein>
    <submittedName>
        <fullName evidence="1">Uncharacterized protein</fullName>
    </submittedName>
</protein>
<dbReference type="Proteomes" id="UP000185192">
    <property type="component" value="Unassembled WGS sequence"/>
</dbReference>
<sequence>MVQTNREISGENLIANKWQSKEMSCHMMHFKQDKLMLIVCWRGSIMVAKSFTIFV</sequence>
<gene>
    <name evidence="1" type="ORF">SAMN02745824_0262</name>
</gene>
<accession>A0A1N6CMK1</accession>
<evidence type="ECO:0000313" key="1">
    <source>
        <dbReference type="EMBL" id="SIN59727.1"/>
    </source>
</evidence>
<organism evidence="1 2">
    <name type="scientific">Parasphingorhabdus marina DSM 22363</name>
    <dbReference type="NCBI Taxonomy" id="1123272"/>
    <lineage>
        <taxon>Bacteria</taxon>
        <taxon>Pseudomonadati</taxon>
        <taxon>Pseudomonadota</taxon>
        <taxon>Alphaproteobacteria</taxon>
        <taxon>Sphingomonadales</taxon>
        <taxon>Sphingomonadaceae</taxon>
        <taxon>Parasphingorhabdus</taxon>
    </lineage>
</organism>
<dbReference type="STRING" id="1123272.SAMN02745824_0262"/>
<dbReference type="AlphaFoldDB" id="A0A1N6CMK1"/>
<name>A0A1N6CMK1_9SPHN</name>